<dbReference type="Proteomes" id="UP000631553">
    <property type="component" value="Unassembled WGS sequence"/>
</dbReference>
<feature type="transmembrane region" description="Helical" evidence="1">
    <location>
        <begin position="215"/>
        <end position="241"/>
    </location>
</feature>
<keyword evidence="1" id="KW-0812">Transmembrane</keyword>
<evidence type="ECO:0000313" key="2">
    <source>
        <dbReference type="EMBL" id="NYF57275.1"/>
    </source>
</evidence>
<feature type="transmembrane region" description="Helical" evidence="1">
    <location>
        <begin position="247"/>
        <end position="270"/>
    </location>
</feature>
<reference evidence="2 3" key="1">
    <citation type="submission" date="2020-07" db="EMBL/GenBank/DDBJ databases">
        <title>Sequencing the genomes of 1000 actinobacteria strains.</title>
        <authorList>
            <person name="Klenk H.-P."/>
        </authorList>
    </citation>
    <scope>NUCLEOTIDE SEQUENCE [LARGE SCALE GENOMIC DNA]</scope>
    <source>
        <strain evidence="2 3">DSM 43814</strain>
    </source>
</reference>
<feature type="transmembrane region" description="Helical" evidence="1">
    <location>
        <begin position="383"/>
        <end position="400"/>
    </location>
</feature>
<dbReference type="EMBL" id="JACCCQ010000001">
    <property type="protein sequence ID" value="NYF57275.1"/>
    <property type="molecule type" value="Genomic_DNA"/>
</dbReference>
<feature type="transmembrane region" description="Helical" evidence="1">
    <location>
        <begin position="118"/>
        <end position="137"/>
    </location>
</feature>
<sequence length="418" mass="42691">MTGTIAAPRTGGRNWARLALTLGQLALMGTGLVLSLSLGYAGDLSAVGATAPAMLVFQLACGVLQRSLAEATLLAEAHAERVAERTDCRRSVAAAFTGGLVGAGLAVASALAVSGGSIELAAAYAAGIPFALALDIGRAAGVAAGAARAVFVETAAWLAAQLVLMVVFAAARSPLAICLSWAAVNAVFFLAAAGRPERRPLFSGLAGWVRSRRGVMGAASLDALLVGLTPVLAMQVTAFLVDAATLGVIRITQQLFGPLAFVSITFRRVLVYQRKADAPTTRRQDLRDGMLASALMTAGSVVLGVAVLVGQGFVPALAFIPAGWILVAAGMEKAALGFSYGCSLSRFVRGEFDLLLRARYVMLGLTVLAAPLLTVVIGSSGYLIGSSVGMVVYSLVLVALPARRRPQPTPVASGAGLS</sequence>
<feature type="transmembrane region" description="Helical" evidence="1">
    <location>
        <begin position="291"/>
        <end position="310"/>
    </location>
</feature>
<comment type="caution">
    <text evidence="2">The sequence shown here is derived from an EMBL/GenBank/DDBJ whole genome shotgun (WGS) entry which is preliminary data.</text>
</comment>
<evidence type="ECO:0000313" key="3">
    <source>
        <dbReference type="Proteomes" id="UP000631553"/>
    </source>
</evidence>
<evidence type="ECO:0008006" key="4">
    <source>
        <dbReference type="Google" id="ProtNLM"/>
    </source>
</evidence>
<feature type="transmembrane region" description="Helical" evidence="1">
    <location>
        <begin position="44"/>
        <end position="64"/>
    </location>
</feature>
<feature type="transmembrane region" description="Helical" evidence="1">
    <location>
        <begin position="316"/>
        <end position="340"/>
    </location>
</feature>
<evidence type="ECO:0000256" key="1">
    <source>
        <dbReference type="SAM" id="Phobius"/>
    </source>
</evidence>
<accession>A0ABX2RL69</accession>
<feature type="transmembrane region" description="Helical" evidence="1">
    <location>
        <begin position="91"/>
        <end position="112"/>
    </location>
</feature>
<protein>
    <recommendedName>
        <fullName evidence="4">Membrane protein involved in the export of O-antigen and teichoic acid</fullName>
    </recommendedName>
</protein>
<name>A0ABX2RL69_9ACTN</name>
<dbReference type="RefSeq" id="WP_179803407.1">
    <property type="nucleotide sequence ID" value="NZ_JACCCQ010000001.1"/>
</dbReference>
<keyword evidence="1" id="KW-1133">Transmembrane helix</keyword>
<proteinExistence type="predicted"/>
<keyword evidence="3" id="KW-1185">Reference proteome</keyword>
<feature type="transmembrane region" description="Helical" evidence="1">
    <location>
        <begin position="360"/>
        <end position="377"/>
    </location>
</feature>
<keyword evidence="1" id="KW-0472">Membrane</keyword>
<feature type="transmembrane region" description="Helical" evidence="1">
    <location>
        <begin position="174"/>
        <end position="194"/>
    </location>
</feature>
<gene>
    <name evidence="2" type="ORF">HDA35_003106</name>
</gene>
<feature type="transmembrane region" description="Helical" evidence="1">
    <location>
        <begin position="18"/>
        <end position="38"/>
    </location>
</feature>
<feature type="transmembrane region" description="Helical" evidence="1">
    <location>
        <begin position="149"/>
        <end position="168"/>
    </location>
</feature>
<organism evidence="2 3">
    <name type="scientific">Micromonospora purpureochromogenes</name>
    <dbReference type="NCBI Taxonomy" id="47872"/>
    <lineage>
        <taxon>Bacteria</taxon>
        <taxon>Bacillati</taxon>
        <taxon>Actinomycetota</taxon>
        <taxon>Actinomycetes</taxon>
        <taxon>Micromonosporales</taxon>
        <taxon>Micromonosporaceae</taxon>
        <taxon>Micromonospora</taxon>
    </lineage>
</organism>